<evidence type="ECO:0000313" key="3">
    <source>
        <dbReference type="Proteomes" id="UP000570474"/>
    </source>
</evidence>
<reference evidence="2 3" key="1">
    <citation type="submission" date="2020-04" db="EMBL/GenBank/DDBJ databases">
        <authorList>
            <person name="Yin C."/>
        </authorList>
    </citation>
    <scope>NUCLEOTIDE SEQUENCE [LARGE SCALE GENOMIC DNA]</scope>
    <source>
        <strain evidence="2 3">Ae27</strain>
    </source>
</reference>
<proteinExistence type="predicted"/>
<keyword evidence="1" id="KW-0472">Membrane</keyword>
<keyword evidence="1" id="KW-1133">Transmembrane helix</keyword>
<dbReference type="Proteomes" id="UP000570474">
    <property type="component" value="Unassembled WGS sequence"/>
</dbReference>
<evidence type="ECO:0000313" key="2">
    <source>
        <dbReference type="EMBL" id="NLR65195.1"/>
    </source>
</evidence>
<dbReference type="EMBL" id="JABAIA010000001">
    <property type="protein sequence ID" value="NLR65195.1"/>
    <property type="molecule type" value="Genomic_DNA"/>
</dbReference>
<protein>
    <recommendedName>
        <fullName evidence="4">DUF4199 domain-containing protein</fullName>
    </recommendedName>
</protein>
<organism evidence="2 3">
    <name type="scientific">Chitinophaga varians</name>
    <dbReference type="NCBI Taxonomy" id="2202339"/>
    <lineage>
        <taxon>Bacteria</taxon>
        <taxon>Pseudomonadati</taxon>
        <taxon>Bacteroidota</taxon>
        <taxon>Chitinophagia</taxon>
        <taxon>Chitinophagales</taxon>
        <taxon>Chitinophagaceae</taxon>
        <taxon>Chitinophaga</taxon>
    </lineage>
</organism>
<name>A0A847RW36_9BACT</name>
<dbReference type="AlphaFoldDB" id="A0A847RW36"/>
<keyword evidence="1" id="KW-0812">Transmembrane</keyword>
<feature type="transmembrane region" description="Helical" evidence="1">
    <location>
        <begin position="106"/>
        <end position="133"/>
    </location>
</feature>
<gene>
    <name evidence="2" type="ORF">HGH92_12830</name>
</gene>
<sequence length="148" mass="16344">MALTVIFYVTNQYGALWTGFCTSLVFFLGVMLSIVHYNNKHHNVTSMKSSFAMGFRTTLLATFLVAVFSLVFHFLVINGEGHYMVQQGEGGGTTVISNQDTEQQKFWIMFLGNILFANLAMGALAAVLAALVFKANQKTSRSRSAENI</sequence>
<comment type="caution">
    <text evidence="2">The sequence shown here is derived from an EMBL/GenBank/DDBJ whole genome shotgun (WGS) entry which is preliminary data.</text>
</comment>
<evidence type="ECO:0008006" key="4">
    <source>
        <dbReference type="Google" id="ProtNLM"/>
    </source>
</evidence>
<keyword evidence="3" id="KW-1185">Reference proteome</keyword>
<feature type="transmembrane region" description="Helical" evidence="1">
    <location>
        <begin position="58"/>
        <end position="77"/>
    </location>
</feature>
<feature type="transmembrane region" description="Helical" evidence="1">
    <location>
        <begin position="15"/>
        <end position="37"/>
    </location>
</feature>
<accession>A0A847RW36</accession>
<evidence type="ECO:0000256" key="1">
    <source>
        <dbReference type="SAM" id="Phobius"/>
    </source>
</evidence>